<reference evidence="1" key="2">
    <citation type="submission" date="2020-07" db="EMBL/GenBank/DDBJ databases">
        <authorList>
            <person name="Lood C."/>
            <person name="Girard L."/>
        </authorList>
    </citation>
    <scope>NUCLEOTIDE SEQUENCE</scope>
    <source>
        <strain evidence="1">RW4S2</strain>
    </source>
</reference>
<evidence type="ECO:0000313" key="3">
    <source>
        <dbReference type="Proteomes" id="UP000628137"/>
    </source>
</evidence>
<protein>
    <submittedName>
        <fullName evidence="1">General secretion pathway protein GspN</fullName>
    </submittedName>
</protein>
<dbReference type="RefSeq" id="WP_186603976.1">
    <property type="nucleotide sequence ID" value="NZ_JABWRP020000011.1"/>
</dbReference>
<name>A0A923GLZ6_9PSED</name>
<reference evidence="2" key="3">
    <citation type="submission" date="2021-06" db="EMBL/GenBank/DDBJ databases">
        <title>Updating the genus Pseudomonas: Description of 43 new species and partition of the Pseudomonas putida group.</title>
        <authorList>
            <person name="Girard L."/>
            <person name="Lood C."/>
            <person name="Vandamme P."/>
            <person name="Rokni-Zadeh H."/>
            <person name="Van Noort V."/>
            <person name="Hofte M."/>
            <person name="Lavigne R."/>
            <person name="De Mot R."/>
        </authorList>
    </citation>
    <scope>NUCLEOTIDE SEQUENCE</scope>
    <source>
        <strain evidence="2">RW4S2</strain>
    </source>
</reference>
<dbReference type="GO" id="GO:0015628">
    <property type="term" value="P:protein secretion by the type II secretion system"/>
    <property type="evidence" value="ECO:0007669"/>
    <property type="project" value="InterPro"/>
</dbReference>
<evidence type="ECO:0000313" key="1">
    <source>
        <dbReference type="EMBL" id="MBC3473103.1"/>
    </source>
</evidence>
<accession>A0A923GLZ6</accession>
<dbReference type="GO" id="GO:0005886">
    <property type="term" value="C:plasma membrane"/>
    <property type="evidence" value="ECO:0007669"/>
    <property type="project" value="UniProtKB-SubCell"/>
</dbReference>
<evidence type="ECO:0000313" key="2">
    <source>
        <dbReference type="EMBL" id="MBV4542413.1"/>
    </source>
</evidence>
<organism evidence="1">
    <name type="scientific">Pseudomonas vlassakiae</name>
    <dbReference type="NCBI Taxonomy" id="485888"/>
    <lineage>
        <taxon>Bacteria</taxon>
        <taxon>Pseudomonadati</taxon>
        <taxon>Pseudomonadota</taxon>
        <taxon>Gammaproteobacteria</taxon>
        <taxon>Pseudomonadales</taxon>
        <taxon>Pseudomonadaceae</taxon>
        <taxon>Pseudomonas</taxon>
    </lineage>
</organism>
<sequence>MNRRGLLWCGLVFTLTLLVELPAAWVMRSAGLPAGDVSGSVWQGQAQQVGPVGPLYWTIQPWRMQANAQIGFQGQAWLVRAEGWPWRWQLEAAALTPQATALSDYRLAGQWQGALRMQGSGRQCRSSEGRVGVTDLALSEPWSLGLGQGWVEMDCSAGWRLRGQLVQQGQHELKLEADLLTHRASILLDLQPDAGLTAVLRGIQWLGPQALSGQKRVQW</sequence>
<dbReference type="Proteomes" id="UP000628137">
    <property type="component" value="Unassembled WGS sequence"/>
</dbReference>
<dbReference type="EMBL" id="JABWRP010000022">
    <property type="protein sequence ID" value="MBC3473103.1"/>
    <property type="molecule type" value="Genomic_DNA"/>
</dbReference>
<keyword evidence="3" id="KW-1185">Reference proteome</keyword>
<dbReference type="GO" id="GO:0015627">
    <property type="term" value="C:type II protein secretion system complex"/>
    <property type="evidence" value="ECO:0007669"/>
    <property type="project" value="InterPro"/>
</dbReference>
<proteinExistence type="predicted"/>
<dbReference type="EMBL" id="JABWRP020000011">
    <property type="protein sequence ID" value="MBV4542413.1"/>
    <property type="molecule type" value="Genomic_DNA"/>
</dbReference>
<dbReference type="AlphaFoldDB" id="A0A923GLZ6"/>
<comment type="caution">
    <text evidence="1">The sequence shown here is derived from an EMBL/GenBank/DDBJ whole genome shotgun (WGS) entry which is preliminary data.</text>
</comment>
<reference evidence="1 3" key="1">
    <citation type="journal article" date="2020" name="Microorganisms">
        <title>Reliable Identification of Environmental Pseudomonas Isolates Using the rpoD Gene.</title>
        <authorList>
            <consortium name="The Broad Institute Genome Sequencing Platform"/>
            <person name="Girard L."/>
            <person name="Lood C."/>
            <person name="Rokni-Zadeh H."/>
            <person name="van Noort V."/>
            <person name="Lavigne R."/>
            <person name="De Mot R."/>
        </authorList>
    </citation>
    <scope>NUCLEOTIDE SEQUENCE</scope>
    <source>
        <strain evidence="1 3">RW4S2</strain>
    </source>
</reference>
<gene>
    <name evidence="2" type="ORF">HU738_015300</name>
    <name evidence="1" type="ORF">HU738_21320</name>
</gene>